<comment type="catalytic activity">
    <reaction evidence="11">
        <text>diphosphate + H2O = 2 phosphate + H(+)</text>
        <dbReference type="Rhea" id="RHEA:24576"/>
        <dbReference type="ChEBI" id="CHEBI:15377"/>
        <dbReference type="ChEBI" id="CHEBI:15378"/>
        <dbReference type="ChEBI" id="CHEBI:33019"/>
        <dbReference type="ChEBI" id="CHEBI:43474"/>
        <dbReference type="EC" id="3.6.1.1"/>
    </reaction>
</comment>
<gene>
    <name evidence="12" type="ORF">INT43_003282</name>
</gene>
<comment type="subcellular location">
    <subcellularLocation>
        <location evidence="2">Cytoplasm</location>
    </subcellularLocation>
</comment>
<comment type="similarity">
    <text evidence="3">Belongs to the PPase family.</text>
</comment>
<dbReference type="CDD" id="cd00412">
    <property type="entry name" value="pyrophosphatase"/>
    <property type="match status" value="1"/>
</dbReference>
<organism evidence="12 13">
    <name type="scientific">Mortierella isabellina</name>
    <name type="common">Filamentous fungus</name>
    <name type="synonym">Umbelopsis isabellina</name>
    <dbReference type="NCBI Taxonomy" id="91625"/>
    <lineage>
        <taxon>Eukaryota</taxon>
        <taxon>Fungi</taxon>
        <taxon>Fungi incertae sedis</taxon>
        <taxon>Mucoromycota</taxon>
        <taxon>Mucoromycotina</taxon>
        <taxon>Umbelopsidomycetes</taxon>
        <taxon>Umbelopsidales</taxon>
        <taxon>Umbelopsidaceae</taxon>
        <taxon>Umbelopsis</taxon>
    </lineage>
</organism>
<evidence type="ECO:0000256" key="3">
    <source>
        <dbReference type="ARBA" id="ARBA00006220"/>
    </source>
</evidence>
<evidence type="ECO:0000256" key="11">
    <source>
        <dbReference type="ARBA" id="ARBA00047820"/>
    </source>
</evidence>
<reference evidence="12" key="1">
    <citation type="submission" date="2020-12" db="EMBL/GenBank/DDBJ databases">
        <title>Metabolic potential, ecology and presence of endohyphal bacteria is reflected in genomic diversity of Mucoromycotina.</title>
        <authorList>
            <person name="Muszewska A."/>
            <person name="Okrasinska A."/>
            <person name="Steczkiewicz K."/>
            <person name="Drgas O."/>
            <person name="Orlowska M."/>
            <person name="Perlinska-Lenart U."/>
            <person name="Aleksandrzak-Piekarczyk T."/>
            <person name="Szatraj K."/>
            <person name="Zielenkiewicz U."/>
            <person name="Pilsyk S."/>
            <person name="Malc E."/>
            <person name="Mieczkowski P."/>
            <person name="Kruszewska J.S."/>
            <person name="Biernat P."/>
            <person name="Pawlowska J."/>
        </authorList>
    </citation>
    <scope>NUCLEOTIDE SEQUENCE</scope>
    <source>
        <strain evidence="12">WA0000067209</strain>
    </source>
</reference>
<evidence type="ECO:0000256" key="6">
    <source>
        <dbReference type="ARBA" id="ARBA00022723"/>
    </source>
</evidence>
<evidence type="ECO:0000313" key="13">
    <source>
        <dbReference type="Proteomes" id="UP000654370"/>
    </source>
</evidence>
<dbReference type="OrthoDB" id="1608002at2759"/>
<dbReference type="Proteomes" id="UP000654370">
    <property type="component" value="Unassembled WGS sequence"/>
</dbReference>
<dbReference type="EMBL" id="JAEPQZ010000008">
    <property type="protein sequence ID" value="KAG2178029.1"/>
    <property type="molecule type" value="Genomic_DNA"/>
</dbReference>
<dbReference type="EC" id="3.6.1.1" evidence="4"/>
<keyword evidence="5" id="KW-0963">Cytoplasm</keyword>
<dbReference type="GO" id="GO:0006796">
    <property type="term" value="P:phosphate-containing compound metabolic process"/>
    <property type="evidence" value="ECO:0007669"/>
    <property type="project" value="InterPro"/>
</dbReference>
<keyword evidence="6" id="KW-0479">Metal-binding</keyword>
<sequence length="336" mass="38525">MMPLESGRSDIHVAAEVTANIHPVLRFPNMAASRFPNQHITRMSTYVTRVRGARRTPSHRIYIEQDGKPISPFHDIPLLADADKKIFNMVVEIPRWTNAKVEIATNEWLNPLKQDMKKGKLRFVRNCFPHKGYIWNYGALPQTWEDPSHIHPDTKAKGDNDPIDVCEIGESVGYTGQVKQVKVLGAMALLDEGETDWKIIAVDVKDPLADKLSDIGDVHKHLPGLLEATHQWFRIYKIPDGKPENQFAFDGKAQGKDYATKVIMDTHDAWKKLIMSKEKEHVEKISRANLKVDHSPHRISEDDEKYKAETAKLEAAQLKERKPSDNDKWFYIRPRI</sequence>
<dbReference type="PROSITE" id="PS00387">
    <property type="entry name" value="PPASE"/>
    <property type="match status" value="1"/>
</dbReference>
<evidence type="ECO:0000256" key="1">
    <source>
        <dbReference type="ARBA" id="ARBA00001946"/>
    </source>
</evidence>
<comment type="caution">
    <text evidence="12">The sequence shown here is derived from an EMBL/GenBank/DDBJ whole genome shotgun (WGS) entry which is preliminary data.</text>
</comment>
<evidence type="ECO:0000313" key="12">
    <source>
        <dbReference type="EMBL" id="KAG2178029.1"/>
    </source>
</evidence>
<comment type="cofactor">
    <cofactor evidence="1">
        <name>Mg(2+)</name>
        <dbReference type="ChEBI" id="CHEBI:18420"/>
    </cofactor>
</comment>
<accession>A0A8H7UG62</accession>
<dbReference type="AlphaFoldDB" id="A0A8H7UG62"/>
<dbReference type="Gene3D" id="3.90.80.10">
    <property type="entry name" value="Inorganic pyrophosphatase"/>
    <property type="match status" value="1"/>
</dbReference>
<dbReference type="GO" id="GO:0004427">
    <property type="term" value="F:inorganic diphosphate phosphatase activity"/>
    <property type="evidence" value="ECO:0007669"/>
    <property type="project" value="UniProtKB-EC"/>
</dbReference>
<dbReference type="FunFam" id="3.90.80.10:FF:000004">
    <property type="entry name" value="Inorganic pyrophosphatase"/>
    <property type="match status" value="1"/>
</dbReference>
<keyword evidence="13" id="KW-1185">Reference proteome</keyword>
<evidence type="ECO:0000256" key="8">
    <source>
        <dbReference type="ARBA" id="ARBA00022842"/>
    </source>
</evidence>
<dbReference type="InterPro" id="IPR008162">
    <property type="entry name" value="Pyrophosphatase"/>
</dbReference>
<proteinExistence type="inferred from homology"/>
<dbReference type="InterPro" id="IPR036649">
    <property type="entry name" value="Pyrophosphatase_sf"/>
</dbReference>
<evidence type="ECO:0000256" key="9">
    <source>
        <dbReference type="ARBA" id="ARBA00032535"/>
    </source>
</evidence>
<evidence type="ECO:0000256" key="4">
    <source>
        <dbReference type="ARBA" id="ARBA00012146"/>
    </source>
</evidence>
<evidence type="ECO:0000256" key="10">
    <source>
        <dbReference type="ARBA" id="ARBA00040300"/>
    </source>
</evidence>
<dbReference type="GO" id="GO:0005737">
    <property type="term" value="C:cytoplasm"/>
    <property type="evidence" value="ECO:0007669"/>
    <property type="project" value="UniProtKB-SubCell"/>
</dbReference>
<evidence type="ECO:0000256" key="5">
    <source>
        <dbReference type="ARBA" id="ARBA00022490"/>
    </source>
</evidence>
<evidence type="ECO:0000256" key="2">
    <source>
        <dbReference type="ARBA" id="ARBA00004496"/>
    </source>
</evidence>
<keyword evidence="8" id="KW-0460">Magnesium</keyword>
<evidence type="ECO:0000256" key="7">
    <source>
        <dbReference type="ARBA" id="ARBA00022801"/>
    </source>
</evidence>
<dbReference type="SUPFAM" id="SSF50324">
    <property type="entry name" value="Inorganic pyrophosphatase"/>
    <property type="match status" value="1"/>
</dbReference>
<dbReference type="PANTHER" id="PTHR10286">
    <property type="entry name" value="INORGANIC PYROPHOSPHATASE"/>
    <property type="match status" value="1"/>
</dbReference>
<dbReference type="GO" id="GO:0000287">
    <property type="term" value="F:magnesium ion binding"/>
    <property type="evidence" value="ECO:0007669"/>
    <property type="project" value="InterPro"/>
</dbReference>
<keyword evidence="7" id="KW-0378">Hydrolase</keyword>
<dbReference type="Pfam" id="PF00719">
    <property type="entry name" value="Pyrophosphatase"/>
    <property type="match status" value="1"/>
</dbReference>
<name>A0A8H7UG62_MORIS</name>
<protein>
    <recommendedName>
        <fullName evidence="10">Inorganic pyrophosphatase</fullName>
        <ecNumber evidence="4">3.6.1.1</ecNumber>
    </recommendedName>
    <alternativeName>
        <fullName evidence="9">Pyrophosphate phospho-hydrolase</fullName>
    </alternativeName>
</protein>